<protein>
    <submittedName>
        <fullName evidence="2">Uncharacterized protein</fullName>
    </submittedName>
</protein>
<organism evidence="2 3">
    <name type="scientific">Pleuronectes platessa</name>
    <name type="common">European plaice</name>
    <dbReference type="NCBI Taxonomy" id="8262"/>
    <lineage>
        <taxon>Eukaryota</taxon>
        <taxon>Metazoa</taxon>
        <taxon>Chordata</taxon>
        <taxon>Craniata</taxon>
        <taxon>Vertebrata</taxon>
        <taxon>Euteleostomi</taxon>
        <taxon>Actinopterygii</taxon>
        <taxon>Neopterygii</taxon>
        <taxon>Teleostei</taxon>
        <taxon>Neoteleostei</taxon>
        <taxon>Acanthomorphata</taxon>
        <taxon>Carangaria</taxon>
        <taxon>Pleuronectiformes</taxon>
        <taxon>Pleuronectoidei</taxon>
        <taxon>Pleuronectidae</taxon>
        <taxon>Pleuronectes</taxon>
    </lineage>
</organism>
<comment type="caution">
    <text evidence="2">The sequence shown here is derived from an EMBL/GenBank/DDBJ whole genome shotgun (WGS) entry which is preliminary data.</text>
</comment>
<gene>
    <name evidence="2" type="ORF">PLEPLA_LOCUS20748</name>
</gene>
<evidence type="ECO:0000313" key="3">
    <source>
        <dbReference type="Proteomes" id="UP001153269"/>
    </source>
</evidence>
<proteinExistence type="predicted"/>
<name>A0A9N7UJM5_PLEPL</name>
<evidence type="ECO:0000313" key="2">
    <source>
        <dbReference type="EMBL" id="CAB1432665.1"/>
    </source>
</evidence>
<accession>A0A9N7UJM5</accession>
<evidence type="ECO:0000256" key="1">
    <source>
        <dbReference type="SAM" id="MobiDB-lite"/>
    </source>
</evidence>
<sequence>MSRGSSDQAGVSIHQQNHQPGCRSQSRHHLNQQLSLREEVFTGGGSKLFRIDEELSRGGGHSHTFSWKWTPVTQQMDAQCVDTRGCLWEKFTGLHVVPQLNPVYLPSAISHSLVLDFRAGSASPQTTHSKKPVQSAAGLRGKCCLEPKQTSQ</sequence>
<dbReference type="EMBL" id="CADEAL010001460">
    <property type="protein sequence ID" value="CAB1432665.1"/>
    <property type="molecule type" value="Genomic_DNA"/>
</dbReference>
<keyword evidence="3" id="KW-1185">Reference proteome</keyword>
<feature type="compositionally biased region" description="Polar residues" evidence="1">
    <location>
        <begin position="1"/>
        <end position="24"/>
    </location>
</feature>
<feature type="region of interest" description="Disordered" evidence="1">
    <location>
        <begin position="1"/>
        <end position="29"/>
    </location>
</feature>
<dbReference type="AlphaFoldDB" id="A0A9N7UJM5"/>
<dbReference type="Proteomes" id="UP001153269">
    <property type="component" value="Unassembled WGS sequence"/>
</dbReference>
<reference evidence="2" key="1">
    <citation type="submission" date="2020-03" db="EMBL/GenBank/DDBJ databases">
        <authorList>
            <person name="Weist P."/>
        </authorList>
    </citation>
    <scope>NUCLEOTIDE SEQUENCE</scope>
</reference>